<dbReference type="PANTHER" id="PTHR43557">
    <property type="entry name" value="APOPTOSIS-INDUCING FACTOR 1"/>
    <property type="match status" value="1"/>
</dbReference>
<keyword evidence="7" id="KW-0223">Dioxygenase</keyword>
<dbReference type="PANTHER" id="PTHR43557:SF2">
    <property type="entry name" value="RIESKE DOMAIN-CONTAINING PROTEIN-RELATED"/>
    <property type="match status" value="1"/>
</dbReference>
<evidence type="ECO:0000256" key="4">
    <source>
        <dbReference type="ARBA" id="ARBA00023002"/>
    </source>
</evidence>
<dbReference type="PRINTS" id="PR00411">
    <property type="entry name" value="PNDRDTASEI"/>
</dbReference>
<reference evidence="7 8" key="1">
    <citation type="submission" date="2020-08" db="EMBL/GenBank/DDBJ databases">
        <title>Genomic Encyclopedia of Type Strains, Phase IV (KMG-IV): sequencing the most valuable type-strain genomes for metagenomic binning, comparative biology and taxonomic classification.</title>
        <authorList>
            <person name="Goeker M."/>
        </authorList>
    </citation>
    <scope>NUCLEOTIDE SEQUENCE [LARGE SCALE GENOMIC DNA]</scope>
    <source>
        <strain evidence="7 8">DSM 26385</strain>
    </source>
</reference>
<dbReference type="AlphaFoldDB" id="A0A7W6K632"/>
<dbReference type="PRINTS" id="PR00368">
    <property type="entry name" value="FADPNR"/>
</dbReference>
<evidence type="ECO:0000313" key="8">
    <source>
        <dbReference type="Proteomes" id="UP000584824"/>
    </source>
</evidence>
<dbReference type="SUPFAM" id="SSF51905">
    <property type="entry name" value="FAD/NAD(P)-binding domain"/>
    <property type="match status" value="2"/>
</dbReference>
<evidence type="ECO:0000259" key="6">
    <source>
        <dbReference type="Pfam" id="PF14759"/>
    </source>
</evidence>
<evidence type="ECO:0000259" key="5">
    <source>
        <dbReference type="Pfam" id="PF07992"/>
    </source>
</evidence>
<comment type="caution">
    <text evidence="7">The sequence shown here is derived from an EMBL/GenBank/DDBJ whole genome shotgun (WGS) entry which is preliminary data.</text>
</comment>
<gene>
    <name evidence="7" type="ORF">GGQ66_003392</name>
</gene>
<dbReference type="SUPFAM" id="SSF55424">
    <property type="entry name" value="FAD/NAD-linked reductases, dimerisation (C-terminal) domain"/>
    <property type="match status" value="1"/>
</dbReference>
<name>A0A7W6K632_9HYPH</name>
<comment type="cofactor">
    <cofactor evidence="1">
        <name>FAD</name>
        <dbReference type="ChEBI" id="CHEBI:57692"/>
    </cofactor>
</comment>
<dbReference type="GO" id="GO:0051213">
    <property type="term" value="F:dioxygenase activity"/>
    <property type="evidence" value="ECO:0007669"/>
    <property type="project" value="UniProtKB-KW"/>
</dbReference>
<dbReference type="Proteomes" id="UP000584824">
    <property type="component" value="Unassembled WGS sequence"/>
</dbReference>
<sequence>MTERLVIVGAGQAAFALAAKLRALKDERPITMIGDEPVPPYQRPPLSKKYLLGEMSFERLTYRPDAWFNENGMDLRLSTRVVKIDRAVKTVTLSDGSTLDYDVLVLATGATPRKLPVEIGGTLEGVFEVRNKADADRLAGEMRPGRHLLVVGGGYIGLEAAAVARKLGLEVVLIEAAERILRRVAAAETADAMRAIHEEHGVSIREKTGLVNLIGENGHVVAADLTDGSRVRADFVVVGIGVTANDSLAKDAGLDVAGGIIVDELGRTSDDSIFAAGDCAVFPYRGQPIRLESVQNAVDQAEAIAAVLAGEPRPYVPQPWFWSDQYDVKLQIAGYNAGYSETLVRPGSRPGALSIWYFRAGDLIAVDAINDAKAYVSGKKMLENGINPPKESLADSNFDLKQLLA</sequence>
<keyword evidence="4 7" id="KW-0560">Oxidoreductase</keyword>
<evidence type="ECO:0000256" key="2">
    <source>
        <dbReference type="ARBA" id="ARBA00022630"/>
    </source>
</evidence>
<dbReference type="Gene3D" id="3.30.390.30">
    <property type="match status" value="1"/>
</dbReference>
<organism evidence="7 8">
    <name type="scientific">Allorhizobium borbori</name>
    <dbReference type="NCBI Taxonomy" id="485907"/>
    <lineage>
        <taxon>Bacteria</taxon>
        <taxon>Pseudomonadati</taxon>
        <taxon>Pseudomonadota</taxon>
        <taxon>Alphaproteobacteria</taxon>
        <taxon>Hyphomicrobiales</taxon>
        <taxon>Rhizobiaceae</taxon>
        <taxon>Rhizobium/Agrobacterium group</taxon>
        <taxon>Allorhizobium</taxon>
    </lineage>
</organism>
<evidence type="ECO:0000256" key="3">
    <source>
        <dbReference type="ARBA" id="ARBA00022827"/>
    </source>
</evidence>
<dbReference type="InterPro" id="IPR016156">
    <property type="entry name" value="FAD/NAD-linked_Rdtase_dimer_sf"/>
</dbReference>
<accession>A0A7W6K632</accession>
<feature type="domain" description="FAD/NAD(P)-binding" evidence="5">
    <location>
        <begin position="4"/>
        <end position="301"/>
    </location>
</feature>
<dbReference type="GO" id="GO:0016651">
    <property type="term" value="F:oxidoreductase activity, acting on NAD(P)H"/>
    <property type="evidence" value="ECO:0007669"/>
    <property type="project" value="TreeGrafter"/>
</dbReference>
<evidence type="ECO:0000256" key="1">
    <source>
        <dbReference type="ARBA" id="ARBA00001974"/>
    </source>
</evidence>
<dbReference type="Pfam" id="PF14759">
    <property type="entry name" value="Reductase_C"/>
    <property type="match status" value="1"/>
</dbReference>
<feature type="domain" description="Reductase C-terminal" evidence="6">
    <location>
        <begin position="320"/>
        <end position="404"/>
    </location>
</feature>
<dbReference type="InterPro" id="IPR050446">
    <property type="entry name" value="FAD-oxidoreductase/Apoptosis"/>
</dbReference>
<dbReference type="Gene3D" id="3.50.50.60">
    <property type="entry name" value="FAD/NAD(P)-binding domain"/>
    <property type="match status" value="2"/>
</dbReference>
<dbReference type="InterPro" id="IPR023753">
    <property type="entry name" value="FAD/NAD-binding_dom"/>
</dbReference>
<dbReference type="GO" id="GO:0008860">
    <property type="term" value="F:ferredoxin-NAD+ reductase activity"/>
    <property type="evidence" value="ECO:0007669"/>
    <property type="project" value="UniProtKB-EC"/>
</dbReference>
<keyword evidence="3" id="KW-0274">FAD</keyword>
<dbReference type="Pfam" id="PF07992">
    <property type="entry name" value="Pyr_redox_2"/>
    <property type="match status" value="1"/>
</dbReference>
<dbReference type="InterPro" id="IPR036188">
    <property type="entry name" value="FAD/NAD-bd_sf"/>
</dbReference>
<dbReference type="GO" id="GO:0005737">
    <property type="term" value="C:cytoplasm"/>
    <property type="evidence" value="ECO:0007669"/>
    <property type="project" value="TreeGrafter"/>
</dbReference>
<dbReference type="InterPro" id="IPR028202">
    <property type="entry name" value="Reductase_C"/>
</dbReference>
<dbReference type="EMBL" id="JACIDU010000015">
    <property type="protein sequence ID" value="MBB4104810.1"/>
    <property type="molecule type" value="Genomic_DNA"/>
</dbReference>
<protein>
    <submittedName>
        <fullName evidence="7">3-phenylpropionate/trans-cinnamate dioxygenase ferredoxin reductase subunit</fullName>
        <ecNumber evidence="7">1.18.1.3</ecNumber>
    </submittedName>
</protein>
<proteinExistence type="predicted"/>
<keyword evidence="2" id="KW-0285">Flavoprotein</keyword>
<dbReference type="RefSeq" id="WP_183793889.1">
    <property type="nucleotide sequence ID" value="NZ_JACIDU010000015.1"/>
</dbReference>
<keyword evidence="8" id="KW-1185">Reference proteome</keyword>
<evidence type="ECO:0000313" key="7">
    <source>
        <dbReference type="EMBL" id="MBB4104810.1"/>
    </source>
</evidence>
<dbReference type="EC" id="1.18.1.3" evidence="7"/>